<feature type="region of interest" description="Disordered" evidence="1">
    <location>
        <begin position="692"/>
        <end position="715"/>
    </location>
</feature>
<evidence type="ECO:0000313" key="4">
    <source>
        <dbReference type="Proteomes" id="UP001600888"/>
    </source>
</evidence>
<comment type="caution">
    <text evidence="3">The sequence shown here is derived from an EMBL/GenBank/DDBJ whole genome shotgun (WGS) entry which is preliminary data.</text>
</comment>
<gene>
    <name evidence="3" type="ORF">FJTKL_05243</name>
</gene>
<protein>
    <recommendedName>
        <fullName evidence="2">DUF6604 domain-containing protein</fullName>
    </recommendedName>
</protein>
<dbReference type="Proteomes" id="UP001600888">
    <property type="component" value="Unassembled WGS sequence"/>
</dbReference>
<name>A0ABR4FF35_9PEZI</name>
<dbReference type="PANTHER" id="PTHR38795:SF1">
    <property type="entry name" value="DUF6604 DOMAIN-CONTAINING PROTEIN"/>
    <property type="match status" value="1"/>
</dbReference>
<feature type="domain" description="DUF6604" evidence="2">
    <location>
        <begin position="12"/>
        <end position="307"/>
    </location>
</feature>
<organism evidence="3 4">
    <name type="scientific">Diaporthe vaccinii</name>
    <dbReference type="NCBI Taxonomy" id="105482"/>
    <lineage>
        <taxon>Eukaryota</taxon>
        <taxon>Fungi</taxon>
        <taxon>Dikarya</taxon>
        <taxon>Ascomycota</taxon>
        <taxon>Pezizomycotina</taxon>
        <taxon>Sordariomycetes</taxon>
        <taxon>Sordariomycetidae</taxon>
        <taxon>Diaporthales</taxon>
        <taxon>Diaporthaceae</taxon>
        <taxon>Diaporthe</taxon>
        <taxon>Diaporthe eres species complex</taxon>
    </lineage>
</organism>
<feature type="compositionally biased region" description="Polar residues" evidence="1">
    <location>
        <begin position="39"/>
        <end position="48"/>
    </location>
</feature>
<evidence type="ECO:0000256" key="1">
    <source>
        <dbReference type="SAM" id="MobiDB-lite"/>
    </source>
</evidence>
<feature type="region of interest" description="Disordered" evidence="1">
    <location>
        <begin position="941"/>
        <end position="979"/>
    </location>
</feature>
<dbReference type="PANTHER" id="PTHR38795">
    <property type="entry name" value="DUF6604 DOMAIN-CONTAINING PROTEIN"/>
    <property type="match status" value="1"/>
</dbReference>
<reference evidence="3 4" key="1">
    <citation type="submission" date="2024-03" db="EMBL/GenBank/DDBJ databases">
        <title>A high-quality draft genome sequence of Diaporthe vaccinii, a causative agent of upright dieback and viscid rot disease in cranberry plants.</title>
        <authorList>
            <person name="Sarrasin M."/>
            <person name="Lang B.F."/>
            <person name="Burger G."/>
        </authorList>
    </citation>
    <scope>NUCLEOTIDE SEQUENCE [LARGE SCALE GENOMIC DNA]</scope>
    <source>
        <strain evidence="3 4">IS7</strain>
    </source>
</reference>
<feature type="compositionally biased region" description="Basic residues" evidence="1">
    <location>
        <begin position="51"/>
        <end position="62"/>
    </location>
</feature>
<dbReference type="Pfam" id="PF20253">
    <property type="entry name" value="DUF6604"/>
    <property type="match status" value="1"/>
</dbReference>
<feature type="region of interest" description="Disordered" evidence="1">
    <location>
        <begin position="203"/>
        <end position="227"/>
    </location>
</feature>
<dbReference type="EMBL" id="JBAWTH010000001">
    <property type="protein sequence ID" value="KAL2293309.1"/>
    <property type="molecule type" value="Genomic_DNA"/>
</dbReference>
<dbReference type="InterPro" id="IPR046539">
    <property type="entry name" value="DUF6604"/>
</dbReference>
<accession>A0ABR4FF35</accession>
<evidence type="ECO:0000313" key="3">
    <source>
        <dbReference type="EMBL" id="KAL2293309.1"/>
    </source>
</evidence>
<sequence>MLPTILSTKYGRYKTNQDDLATFLAVTGNLCGAPATLTRPGNASSADAKSTRPKGKDRKLAKQRAAGPIIDESTRQRTPKLALSSYIPLAEIIAKSRSVHARIPKWVVTVIDKIISDREDCFRHINGEDVRAFLAKGQQDGHVHPINMLGRVRSILLPKYAEQVATAQNGRQPKTPSKKVLGEISGNFNAGNVANMFAELRMKTPEGSPSSNGDAGESSPAVEADDMEKADAWRISLPPSQVFAAYPEASRDEAWLALGSLRDDMMSIRRAVLEQWAGWKKGKVDLAAAAVTTNTAIDIVRSLEKQARPVIESYTNTLDAKETRLPVYWYSLGSWIKDINDKTCGTNIYAPLLGTDTDSQASHPPDFDVHGAAKVEDQKMEEWLSDSQSFRWAYTLVQLYCMEFFTKTNPAFKRPPGHEPVRLGHGARPDDAKLLEQVRTCRGKDIQWLYELSFLGNYGVGPIFPFLDEVSRGFRVMNEDVDIKLWAIFGVQLFWEVKEMLGENTKSLPLQVLKRFLRGGLGLFQNAEELYTAVLGVNSERDVGGKIDDPVKAAQQGYTVLTCLLPKRLDEEMQEMGHTSYPNLNKCYLMSQHPILCGILLHTARLMMQEYGIAVESCTRSIMKMAHFHNACSAHNLIKGSWFDLEHCMTELQGPNLFMSGKPPGKETENGFGKAFLFAVGAMSLAYTAPDCRDRKGRRGRKLPEEPLKSRKNSQGKVLQKLGPVSLMFEDRFCRAGDRYELNEDDLQAITERAAAYKCSRTHKYSRTTKSKTPRPGAGKPKSVAQLLADLSLGLDQEVLLISFPYICLNIQCTTVLWKLEMQLRSAHRELLDGHDMAPGFGIVPLHLLAGHSDKLWIAADEIHRYVGDDKTTGSTNGCGGAEWMMQSIREPLRAIIQGKMRESMRDRSSEHQNHIGDGVGPTMDSLIFEQQDACQEPSCMEDIDGRETPERTTAARGKENQSLPETMPLVLSKLEVER</sequence>
<evidence type="ECO:0000259" key="2">
    <source>
        <dbReference type="Pfam" id="PF20253"/>
    </source>
</evidence>
<proteinExistence type="predicted"/>
<keyword evidence="4" id="KW-1185">Reference proteome</keyword>
<feature type="region of interest" description="Disordered" evidence="1">
    <location>
        <begin position="36"/>
        <end position="73"/>
    </location>
</feature>